<proteinExistence type="predicted"/>
<organism evidence="2 3">
    <name type="scientific">Fasciolopsis buskii</name>
    <dbReference type="NCBI Taxonomy" id="27845"/>
    <lineage>
        <taxon>Eukaryota</taxon>
        <taxon>Metazoa</taxon>
        <taxon>Spiralia</taxon>
        <taxon>Lophotrochozoa</taxon>
        <taxon>Platyhelminthes</taxon>
        <taxon>Trematoda</taxon>
        <taxon>Digenea</taxon>
        <taxon>Plagiorchiida</taxon>
        <taxon>Echinostomata</taxon>
        <taxon>Echinostomatoidea</taxon>
        <taxon>Fasciolidae</taxon>
        <taxon>Fasciolopsis</taxon>
    </lineage>
</organism>
<evidence type="ECO:0000256" key="1">
    <source>
        <dbReference type="SAM" id="Coils"/>
    </source>
</evidence>
<dbReference type="Gene3D" id="1.20.5.1700">
    <property type="match status" value="1"/>
</dbReference>
<accession>A0A8E0S468</accession>
<gene>
    <name evidence="2" type="ORF">FBUS_07601</name>
</gene>
<dbReference type="EMBL" id="LUCM01001473">
    <property type="protein sequence ID" value="KAA0198817.1"/>
    <property type="molecule type" value="Genomic_DNA"/>
</dbReference>
<name>A0A8E0S468_9TREM</name>
<evidence type="ECO:0000313" key="2">
    <source>
        <dbReference type="EMBL" id="KAA0198817.1"/>
    </source>
</evidence>
<dbReference type="Proteomes" id="UP000728185">
    <property type="component" value="Unassembled WGS sequence"/>
</dbReference>
<feature type="coiled-coil region" evidence="1">
    <location>
        <begin position="21"/>
        <end position="150"/>
    </location>
</feature>
<evidence type="ECO:0000313" key="3">
    <source>
        <dbReference type="Proteomes" id="UP000728185"/>
    </source>
</evidence>
<reference evidence="2" key="1">
    <citation type="submission" date="2019-05" db="EMBL/GenBank/DDBJ databases">
        <title>Annotation for the trematode Fasciolopsis buski.</title>
        <authorList>
            <person name="Choi Y.-J."/>
        </authorList>
    </citation>
    <scope>NUCLEOTIDE SEQUENCE</scope>
    <source>
        <strain evidence="2">HT</strain>
        <tissue evidence="2">Whole worm</tissue>
    </source>
</reference>
<dbReference type="AlphaFoldDB" id="A0A8E0S468"/>
<protein>
    <submittedName>
        <fullName evidence="2">Putative spindle assembly checkpoint component MAD1 (Mitotic arrest deficient protein 1)</fullName>
    </submittedName>
</protein>
<keyword evidence="1" id="KW-0175">Coiled coil</keyword>
<comment type="caution">
    <text evidence="2">The sequence shown here is derived from an EMBL/GenBank/DDBJ whole genome shotgun (WGS) entry which is preliminary data.</text>
</comment>
<dbReference type="OrthoDB" id="331602at2759"/>
<keyword evidence="3" id="KW-1185">Reference proteome</keyword>
<sequence>MELEQIDTQNKGRIISLETLLAAQEKRLQELDSFANEKQKQIEDCDRMRDELRELQETKRDLETRLALLENRPNIPGGCLINTKGPTYVVKLEMEYEKLKNAYKTLSKERADWLITKEENEELRTQVQQLKQWRQRALIAENTLDEHRNLAALNNSIEETGKSAVTASPSRVNYLERENQLLLAESGELRGRLSELQTKFDQTVKQLSAVTEHRDKLISHIRSGQNQRDSKHWVDAELLATPIQKLQPLEPPAESELVVQLR</sequence>